<name>A0ACB8NU66_CITSI</name>
<dbReference type="EMBL" id="CM039170">
    <property type="protein sequence ID" value="KAH9801585.1"/>
    <property type="molecule type" value="Genomic_DNA"/>
</dbReference>
<dbReference type="Proteomes" id="UP000829398">
    <property type="component" value="Chromosome 1"/>
</dbReference>
<accession>A0ACB8NU66</accession>
<evidence type="ECO:0000313" key="1">
    <source>
        <dbReference type="EMBL" id="KAH9801585.1"/>
    </source>
</evidence>
<organism evidence="1 2">
    <name type="scientific">Citrus sinensis</name>
    <name type="common">Sweet orange</name>
    <name type="synonym">Citrus aurantium var. sinensis</name>
    <dbReference type="NCBI Taxonomy" id="2711"/>
    <lineage>
        <taxon>Eukaryota</taxon>
        <taxon>Viridiplantae</taxon>
        <taxon>Streptophyta</taxon>
        <taxon>Embryophyta</taxon>
        <taxon>Tracheophyta</taxon>
        <taxon>Spermatophyta</taxon>
        <taxon>Magnoliopsida</taxon>
        <taxon>eudicotyledons</taxon>
        <taxon>Gunneridae</taxon>
        <taxon>Pentapetalae</taxon>
        <taxon>rosids</taxon>
        <taxon>malvids</taxon>
        <taxon>Sapindales</taxon>
        <taxon>Rutaceae</taxon>
        <taxon>Aurantioideae</taxon>
        <taxon>Citrus</taxon>
    </lineage>
</organism>
<proteinExistence type="predicted"/>
<gene>
    <name evidence="1" type="ORF">KPL71_001092</name>
</gene>
<evidence type="ECO:0000313" key="2">
    <source>
        <dbReference type="Proteomes" id="UP000829398"/>
    </source>
</evidence>
<protein>
    <submittedName>
        <fullName evidence="1">Retrovirus-related pol polyprotein from transposon RE2</fullName>
    </submittedName>
</protein>
<keyword evidence="2" id="KW-1185">Reference proteome</keyword>
<sequence>MSHRQEEIEFTSRNQAFLGQRGRGRNPLGGRHGGQRREFNFSNNNPKTHKHQAAPKTSNTDTKKNEEAIIVCQICFKRGHSAAECWDRYKYDQDEIPQAFTAINRNNTTFDQSIYADSGATSHMVNNPDLSISQENNVFPPANDWHDVIESTSNCDQEENHQATSTPARTHYCCDEEPNSHKESMHNKNSNNEGQEPILVTPSSPCIQNPNIEENISTPANPSQSQDITTPVLAERTQTHDLPDISNKLVIELPIQKDPHTFQTESIVNTHPMVTRHKLKQNPNLALQTLLVTEPKTLKSALRHPQWVAAMKDELHALHQNNTWSLVPRPSDANIIGSKWVYRFKYTAKGTIERFKARLVAKGFTQIPGIDFEETFSPSKYTMDLLLKTKMINSTAIATPIAVKTTPRSDDNELVDATEYRKIVGSLQYLTFTRPDITYAVNQIQIGAGCLITRRSTSGFCVYLGANCISWSSKKQATVARSSAEAEYRSMASTAAELTWLTYLLSDIGIPQDKPPGLICDNMSALHMAKNPIHHARTKHIELDYHFVREKVTCGLLTTKYIPSLQQTAYIFTKPLSKELFFKFRYKLDIHSMAMPSLQGADKITHHNETKLASKITTGSMHSNKASPESNIKTIETNLAIYSAVTMLYSHYQD</sequence>
<reference evidence="2" key="1">
    <citation type="journal article" date="2023" name="Hortic. Res.">
        <title>A chromosome-level phased genome enabling allele-level studies in sweet orange: a case study on citrus Huanglongbing tolerance.</title>
        <authorList>
            <person name="Wu B."/>
            <person name="Yu Q."/>
            <person name="Deng Z."/>
            <person name="Duan Y."/>
            <person name="Luo F."/>
            <person name="Gmitter F. Jr."/>
        </authorList>
    </citation>
    <scope>NUCLEOTIDE SEQUENCE [LARGE SCALE GENOMIC DNA]</scope>
    <source>
        <strain evidence="2">cv. Valencia</strain>
    </source>
</reference>
<comment type="caution">
    <text evidence="1">The sequence shown here is derived from an EMBL/GenBank/DDBJ whole genome shotgun (WGS) entry which is preliminary data.</text>
</comment>